<proteinExistence type="predicted"/>
<reference evidence="9 10" key="1">
    <citation type="submission" date="2014-06" db="EMBL/GenBank/DDBJ databases">
        <title>Whole Genome Sequences of Three Symbiotic Endozoicomonas Bacteria.</title>
        <authorList>
            <person name="Neave M.J."/>
            <person name="Apprill A."/>
            <person name="Voolstra C.R."/>
        </authorList>
    </citation>
    <scope>NUCLEOTIDE SEQUENCE [LARGE SCALE GENOMIC DNA]</scope>
    <source>
        <strain evidence="9 10">DSM 22380</strain>
    </source>
</reference>
<evidence type="ECO:0000313" key="10">
    <source>
        <dbReference type="Proteomes" id="UP000027997"/>
    </source>
</evidence>
<evidence type="ECO:0000256" key="2">
    <source>
        <dbReference type="ARBA" id="ARBA00022617"/>
    </source>
</evidence>
<feature type="signal peptide" evidence="7">
    <location>
        <begin position="1"/>
        <end position="22"/>
    </location>
</feature>
<feature type="chain" id="PRO_5001758873" evidence="7">
    <location>
        <begin position="23"/>
        <end position="126"/>
    </location>
</feature>
<evidence type="ECO:0000313" key="9">
    <source>
        <dbReference type="EMBL" id="KEI71486.1"/>
    </source>
</evidence>
<dbReference type="SUPFAM" id="SSF46626">
    <property type="entry name" value="Cytochrome c"/>
    <property type="match status" value="1"/>
</dbReference>
<keyword evidence="1" id="KW-0813">Transport</keyword>
<evidence type="ECO:0000256" key="6">
    <source>
        <dbReference type="PROSITE-ProRule" id="PRU00433"/>
    </source>
</evidence>
<evidence type="ECO:0000259" key="8">
    <source>
        <dbReference type="PROSITE" id="PS51007"/>
    </source>
</evidence>
<dbReference type="PANTHER" id="PTHR40942:SF4">
    <property type="entry name" value="CYTOCHROME C5"/>
    <property type="match status" value="1"/>
</dbReference>
<keyword evidence="5 6" id="KW-0408">Iron</keyword>
<dbReference type="STRING" id="305900.GV64_12695"/>
<dbReference type="PANTHER" id="PTHR40942">
    <property type="match status" value="1"/>
</dbReference>
<dbReference type="eggNOG" id="COG3245">
    <property type="taxonomic scope" value="Bacteria"/>
</dbReference>
<dbReference type="EMBL" id="JOJP01000001">
    <property type="protein sequence ID" value="KEI71486.1"/>
    <property type="molecule type" value="Genomic_DNA"/>
</dbReference>
<gene>
    <name evidence="9" type="ORF">GV64_12695</name>
</gene>
<keyword evidence="2 6" id="KW-0349">Heme</keyword>
<dbReference type="GO" id="GO:0020037">
    <property type="term" value="F:heme binding"/>
    <property type="evidence" value="ECO:0007669"/>
    <property type="project" value="InterPro"/>
</dbReference>
<keyword evidence="3 6" id="KW-0479">Metal-binding</keyword>
<dbReference type="RefSeq" id="WP_020583089.1">
    <property type="nucleotide sequence ID" value="NZ_JOJP01000001.1"/>
</dbReference>
<dbReference type="GO" id="GO:0009055">
    <property type="term" value="F:electron transfer activity"/>
    <property type="evidence" value="ECO:0007669"/>
    <property type="project" value="InterPro"/>
</dbReference>
<dbReference type="Proteomes" id="UP000027997">
    <property type="component" value="Unassembled WGS sequence"/>
</dbReference>
<evidence type="ECO:0000256" key="3">
    <source>
        <dbReference type="ARBA" id="ARBA00022723"/>
    </source>
</evidence>
<keyword evidence="4" id="KW-0249">Electron transport</keyword>
<feature type="domain" description="Cytochrome c" evidence="8">
    <location>
        <begin position="45"/>
        <end position="122"/>
    </location>
</feature>
<dbReference type="PRINTS" id="PR00607">
    <property type="entry name" value="CYTCHROMECIE"/>
</dbReference>
<keyword evidence="10" id="KW-1185">Reference proteome</keyword>
<evidence type="ECO:0000256" key="4">
    <source>
        <dbReference type="ARBA" id="ARBA00022982"/>
    </source>
</evidence>
<sequence length="126" mass="13735">MKFLKTAKYLTGTVLFSFLLTACDSSQILSSKEAFDPTLASQLQPEDSHLSAIYNRSCKACHTIANTGAPLTGDSYSWDSRMDKGMDELLDNVINGFGGMPPFGMCMDCDPEQFEALITFMAAPAE</sequence>
<organism evidence="9 10">
    <name type="scientific">Endozoicomonas elysicola</name>
    <dbReference type="NCBI Taxonomy" id="305900"/>
    <lineage>
        <taxon>Bacteria</taxon>
        <taxon>Pseudomonadati</taxon>
        <taxon>Pseudomonadota</taxon>
        <taxon>Gammaproteobacteria</taxon>
        <taxon>Oceanospirillales</taxon>
        <taxon>Endozoicomonadaceae</taxon>
        <taxon>Endozoicomonas</taxon>
    </lineage>
</organism>
<dbReference type="PROSITE" id="PS51007">
    <property type="entry name" value="CYTC"/>
    <property type="match status" value="1"/>
</dbReference>
<dbReference type="InterPro" id="IPR036909">
    <property type="entry name" value="Cyt_c-like_dom_sf"/>
</dbReference>
<dbReference type="Pfam" id="PF13442">
    <property type="entry name" value="Cytochrome_CBB3"/>
    <property type="match status" value="1"/>
</dbReference>
<dbReference type="Gene3D" id="1.10.760.10">
    <property type="entry name" value="Cytochrome c-like domain"/>
    <property type="match status" value="1"/>
</dbReference>
<comment type="caution">
    <text evidence="9">The sequence shown here is derived from an EMBL/GenBank/DDBJ whole genome shotgun (WGS) entry which is preliminary data.</text>
</comment>
<dbReference type="InterPro" id="IPR002323">
    <property type="entry name" value="Cyt_CIE"/>
</dbReference>
<name>A0A081KBG0_9GAMM</name>
<evidence type="ECO:0000256" key="5">
    <source>
        <dbReference type="ARBA" id="ARBA00023004"/>
    </source>
</evidence>
<protein>
    <submittedName>
        <fullName evidence="9">Cytochrome C</fullName>
    </submittedName>
</protein>
<dbReference type="PROSITE" id="PS51257">
    <property type="entry name" value="PROKAR_LIPOPROTEIN"/>
    <property type="match status" value="1"/>
</dbReference>
<accession>A0A081KBG0</accession>
<keyword evidence="7" id="KW-0732">Signal</keyword>
<dbReference type="AlphaFoldDB" id="A0A081KBG0"/>
<dbReference type="InterPro" id="IPR009056">
    <property type="entry name" value="Cyt_c-like_dom"/>
</dbReference>
<dbReference type="GO" id="GO:0005506">
    <property type="term" value="F:iron ion binding"/>
    <property type="evidence" value="ECO:0007669"/>
    <property type="project" value="InterPro"/>
</dbReference>
<evidence type="ECO:0000256" key="1">
    <source>
        <dbReference type="ARBA" id="ARBA00022448"/>
    </source>
</evidence>
<evidence type="ECO:0000256" key="7">
    <source>
        <dbReference type="SAM" id="SignalP"/>
    </source>
</evidence>